<protein>
    <submittedName>
        <fullName evidence="4">Short chain dehydrogenase</fullName>
    </submittedName>
</protein>
<dbReference type="GO" id="GO:0016616">
    <property type="term" value="F:oxidoreductase activity, acting on the CH-OH group of donors, NAD or NADP as acceptor"/>
    <property type="evidence" value="ECO:0007669"/>
    <property type="project" value="UniProtKB-ARBA"/>
</dbReference>
<evidence type="ECO:0000256" key="3">
    <source>
        <dbReference type="RuleBase" id="RU000363"/>
    </source>
</evidence>
<proteinExistence type="inferred from homology"/>
<evidence type="ECO:0000256" key="1">
    <source>
        <dbReference type="ARBA" id="ARBA00006484"/>
    </source>
</evidence>
<evidence type="ECO:0000256" key="2">
    <source>
        <dbReference type="ARBA" id="ARBA00023002"/>
    </source>
</evidence>
<comment type="caution">
    <text evidence="4">The sequence shown here is derived from an EMBL/GenBank/DDBJ whole genome shotgun (WGS) entry which is preliminary data.</text>
</comment>
<organism evidence="4 5">
    <name type="scientific">Popillia japonica</name>
    <name type="common">Japanese beetle</name>
    <dbReference type="NCBI Taxonomy" id="7064"/>
    <lineage>
        <taxon>Eukaryota</taxon>
        <taxon>Metazoa</taxon>
        <taxon>Ecdysozoa</taxon>
        <taxon>Arthropoda</taxon>
        <taxon>Hexapoda</taxon>
        <taxon>Insecta</taxon>
        <taxon>Pterygota</taxon>
        <taxon>Neoptera</taxon>
        <taxon>Endopterygota</taxon>
        <taxon>Coleoptera</taxon>
        <taxon>Polyphaga</taxon>
        <taxon>Scarabaeiformia</taxon>
        <taxon>Scarabaeidae</taxon>
        <taxon>Rutelinae</taxon>
        <taxon>Popillia</taxon>
    </lineage>
</organism>
<dbReference type="Gene3D" id="3.40.50.720">
    <property type="entry name" value="NAD(P)-binding Rossmann-like Domain"/>
    <property type="match status" value="1"/>
</dbReference>
<reference evidence="4 5" key="1">
    <citation type="journal article" date="2024" name="BMC Genomics">
        <title>De novo assembly and annotation of Popillia japonica's genome with initial clues to its potential as an invasive pest.</title>
        <authorList>
            <person name="Cucini C."/>
            <person name="Boschi S."/>
            <person name="Funari R."/>
            <person name="Cardaioli E."/>
            <person name="Iannotti N."/>
            <person name="Marturano G."/>
            <person name="Paoli F."/>
            <person name="Bruttini M."/>
            <person name="Carapelli A."/>
            <person name="Frati F."/>
            <person name="Nardi F."/>
        </authorList>
    </citation>
    <scope>NUCLEOTIDE SEQUENCE [LARGE SCALE GENOMIC DNA]</scope>
    <source>
        <strain evidence="4">DMR45628</strain>
    </source>
</reference>
<dbReference type="SUPFAM" id="SSF51735">
    <property type="entry name" value="NAD(P)-binding Rossmann-fold domains"/>
    <property type="match status" value="1"/>
</dbReference>
<comment type="similarity">
    <text evidence="1 3">Belongs to the short-chain dehydrogenases/reductases (SDR) family.</text>
</comment>
<gene>
    <name evidence="4" type="ORF">QE152_g10449</name>
</gene>
<keyword evidence="5" id="KW-1185">Reference proteome</keyword>
<dbReference type="PANTHER" id="PTHR43115">
    <property type="entry name" value="DEHYDROGENASE/REDUCTASE SDR FAMILY MEMBER 11"/>
    <property type="match status" value="1"/>
</dbReference>
<sequence>MHGFPKNSHAEKQVCSNMEEYKDKVAVVTGASSGIGAAIVIQLLEAGMKVVGLARRKEKIEELKNGHPNKLFAVQVDLTKTDDILSSFKWITENVGPLHVLINNAGIICNKSIFEADIEHWKKLIDTNLLGLAIATKEAIRIMKSHDINGSIININSIAGHYYLNMPGTTIYQASKFGVTAFTELTRLELAREGTKIRIASISPGLVDTEMILKYKNESPTEHKEYVQSSPILKSEDIANAVKYILSNPLSVQVTDLIIRPLGELL</sequence>
<dbReference type="PRINTS" id="PR00081">
    <property type="entry name" value="GDHRDH"/>
</dbReference>
<dbReference type="PANTHER" id="PTHR43115:SF4">
    <property type="entry name" value="DEHYDROGENASE_REDUCTASE SDR FAMILY MEMBER 11"/>
    <property type="match status" value="1"/>
</dbReference>
<evidence type="ECO:0000313" key="4">
    <source>
        <dbReference type="EMBL" id="KAK9737751.1"/>
    </source>
</evidence>
<dbReference type="EMBL" id="JASPKY010000095">
    <property type="protein sequence ID" value="KAK9737751.1"/>
    <property type="molecule type" value="Genomic_DNA"/>
</dbReference>
<dbReference type="Proteomes" id="UP001458880">
    <property type="component" value="Unassembled WGS sequence"/>
</dbReference>
<accession>A0AAW1LV81</accession>
<dbReference type="InterPro" id="IPR036291">
    <property type="entry name" value="NAD(P)-bd_dom_sf"/>
</dbReference>
<dbReference type="Pfam" id="PF00106">
    <property type="entry name" value="adh_short"/>
    <property type="match status" value="1"/>
</dbReference>
<dbReference type="AlphaFoldDB" id="A0AAW1LV81"/>
<dbReference type="FunFam" id="3.40.50.720:FF:000047">
    <property type="entry name" value="NADP-dependent L-serine/L-allo-threonine dehydrogenase"/>
    <property type="match status" value="1"/>
</dbReference>
<evidence type="ECO:0000313" key="5">
    <source>
        <dbReference type="Proteomes" id="UP001458880"/>
    </source>
</evidence>
<name>A0AAW1LV81_POPJA</name>
<dbReference type="InterPro" id="IPR002347">
    <property type="entry name" value="SDR_fam"/>
</dbReference>
<keyword evidence="2" id="KW-0560">Oxidoreductase</keyword>
<dbReference type="PRINTS" id="PR00080">
    <property type="entry name" value="SDRFAMILY"/>
</dbReference>